<reference evidence="2" key="1">
    <citation type="submission" date="2022-06" db="EMBL/GenBank/DDBJ databases">
        <title>Draft genome sequence of Streptomyces sp. RB6PN25 isolated from peat swamp forest in Thailand.</title>
        <authorList>
            <person name="Duangmal K."/>
            <person name="Klaysubun C."/>
        </authorList>
    </citation>
    <scope>NUCLEOTIDE SEQUENCE</scope>
    <source>
        <strain evidence="2">RB6PN25</strain>
    </source>
</reference>
<dbReference type="Pfam" id="PF16321">
    <property type="entry name" value="Ribosom_S30AE_C"/>
    <property type="match status" value="1"/>
</dbReference>
<dbReference type="RefSeq" id="WP_255922907.1">
    <property type="nucleotide sequence ID" value="NZ_JANFNG010000027.1"/>
</dbReference>
<dbReference type="InterPro" id="IPR032528">
    <property type="entry name" value="Ribosom_S30AE_C"/>
</dbReference>
<organism evidence="2 3">
    <name type="scientific">Streptomyces humicola</name>
    <dbReference type="NCBI Taxonomy" id="2953240"/>
    <lineage>
        <taxon>Bacteria</taxon>
        <taxon>Bacillati</taxon>
        <taxon>Actinomycetota</taxon>
        <taxon>Actinomycetes</taxon>
        <taxon>Kitasatosporales</taxon>
        <taxon>Streptomycetaceae</taxon>
        <taxon>Streptomyces</taxon>
    </lineage>
</organism>
<gene>
    <name evidence="2" type="ORF">NGB36_25680</name>
</gene>
<dbReference type="Gene3D" id="3.30.505.50">
    <property type="entry name" value="Sigma 54 modulation/S30EA ribosomal protein, C-terminal domain"/>
    <property type="match status" value="1"/>
</dbReference>
<name>A0ABT1Q1U8_9ACTN</name>
<comment type="caution">
    <text evidence="2">The sequence shown here is derived from an EMBL/GenBank/DDBJ whole genome shotgun (WGS) entry which is preliminary data.</text>
</comment>
<keyword evidence="3" id="KW-1185">Reference proteome</keyword>
<dbReference type="InterPro" id="IPR038416">
    <property type="entry name" value="Ribosom_S30AE_C_sf"/>
</dbReference>
<dbReference type="EMBL" id="JANFNG010000027">
    <property type="protein sequence ID" value="MCQ4083886.1"/>
    <property type="molecule type" value="Genomic_DNA"/>
</dbReference>
<evidence type="ECO:0000313" key="3">
    <source>
        <dbReference type="Proteomes" id="UP001057702"/>
    </source>
</evidence>
<protein>
    <submittedName>
        <fullName evidence="2">Sigma 54 modulation/S30EA ribosomal C-terminal domain-containing protein</fullName>
    </submittedName>
</protein>
<sequence length="64" mass="7249">MPLTLSTIPARAMTLEQAKRWLETSGYPFVFFADATGRGNVLYHRYDGCYGLVTPVEQQEEKPP</sequence>
<feature type="domain" description="Sigma 54 modulation/S30EA ribosomal protein C-terminal" evidence="1">
    <location>
        <begin position="7"/>
        <end position="52"/>
    </location>
</feature>
<accession>A0ABT1Q1U8</accession>
<proteinExistence type="predicted"/>
<dbReference type="Proteomes" id="UP001057702">
    <property type="component" value="Unassembled WGS sequence"/>
</dbReference>
<evidence type="ECO:0000259" key="1">
    <source>
        <dbReference type="Pfam" id="PF16321"/>
    </source>
</evidence>
<evidence type="ECO:0000313" key="2">
    <source>
        <dbReference type="EMBL" id="MCQ4083886.1"/>
    </source>
</evidence>